<comment type="caution">
    <text evidence="3">The sequence shown here is derived from an EMBL/GenBank/DDBJ whole genome shotgun (WGS) entry which is preliminary data.</text>
</comment>
<dbReference type="InterPro" id="IPR037461">
    <property type="entry name" value="CtCE2-like_dom"/>
</dbReference>
<feature type="signal peptide" evidence="1">
    <location>
        <begin position="1"/>
        <end position="18"/>
    </location>
</feature>
<dbReference type="GO" id="GO:0052689">
    <property type="term" value="F:carboxylic ester hydrolase activity"/>
    <property type="evidence" value="ECO:0007669"/>
    <property type="project" value="InterPro"/>
</dbReference>
<dbReference type="EMBL" id="MSFN02000005">
    <property type="protein sequence ID" value="PTU20326.1"/>
    <property type="molecule type" value="Genomic_DNA"/>
</dbReference>
<dbReference type="PANTHER" id="PTHR37834:SF2">
    <property type="entry name" value="ESTERASE, SGNH HYDROLASE-TYPE"/>
    <property type="match status" value="1"/>
</dbReference>
<dbReference type="RefSeq" id="XP_040751718.1">
    <property type="nucleotide sequence ID" value="XM_040898497.1"/>
</dbReference>
<evidence type="ECO:0000313" key="4">
    <source>
        <dbReference type="Proteomes" id="UP000244073"/>
    </source>
</evidence>
<feature type="chain" id="PRO_5015593574" description="SGNH hydrolase-type esterase domain-containing protein" evidence="1">
    <location>
        <begin position="19"/>
        <end position="400"/>
    </location>
</feature>
<evidence type="ECO:0000313" key="3">
    <source>
        <dbReference type="EMBL" id="PTU20326.1"/>
    </source>
</evidence>
<dbReference type="InterPro" id="IPR013830">
    <property type="entry name" value="SGNH_hydro"/>
</dbReference>
<dbReference type="Proteomes" id="UP000244073">
    <property type="component" value="Unassembled WGS sequence"/>
</dbReference>
<name>A0A2T5LVL7_9EURO</name>
<dbReference type="CDD" id="cd01831">
    <property type="entry name" value="Endoglucanase_E_like"/>
    <property type="match status" value="1"/>
</dbReference>
<dbReference type="PANTHER" id="PTHR37834">
    <property type="entry name" value="GDSL-LIKE LIPASE/ACYLHYDROLASE DOMAIN PROTEIN (AFU_ORTHOLOGUE AFUA_2G00620)"/>
    <property type="match status" value="1"/>
</dbReference>
<keyword evidence="1" id="KW-0732">Signal</keyword>
<dbReference type="AlphaFoldDB" id="A0A2T5LVL7"/>
<dbReference type="InterPro" id="IPR036514">
    <property type="entry name" value="SGNH_hydro_sf"/>
</dbReference>
<dbReference type="InterPro" id="IPR052762">
    <property type="entry name" value="PCW_deacetylase/CE"/>
</dbReference>
<evidence type="ECO:0000259" key="2">
    <source>
        <dbReference type="Pfam" id="PF13472"/>
    </source>
</evidence>
<dbReference type="GeneID" id="63815379"/>
<evidence type="ECO:0000256" key="1">
    <source>
        <dbReference type="SAM" id="SignalP"/>
    </source>
</evidence>
<organism evidence="3 4">
    <name type="scientific">Aspergillus ochraceoroseus IBT 24754</name>
    <dbReference type="NCBI Taxonomy" id="1392256"/>
    <lineage>
        <taxon>Eukaryota</taxon>
        <taxon>Fungi</taxon>
        <taxon>Dikarya</taxon>
        <taxon>Ascomycota</taxon>
        <taxon>Pezizomycotina</taxon>
        <taxon>Eurotiomycetes</taxon>
        <taxon>Eurotiomycetidae</taxon>
        <taxon>Eurotiales</taxon>
        <taxon>Aspergillaceae</taxon>
        <taxon>Aspergillus</taxon>
        <taxon>Aspergillus subgen. Nidulantes</taxon>
    </lineage>
</organism>
<dbReference type="VEuPathDB" id="FungiDB:P175DRAFT_0510240"/>
<gene>
    <name evidence="3" type="ORF">P175DRAFT_0510240</name>
</gene>
<protein>
    <recommendedName>
        <fullName evidence="2">SGNH hydrolase-type esterase domain-containing protein</fullName>
    </recommendedName>
</protein>
<proteinExistence type="predicted"/>
<accession>A0A2T5LVL7</accession>
<dbReference type="SUPFAM" id="SSF52266">
    <property type="entry name" value="SGNH hydrolase"/>
    <property type="match status" value="1"/>
</dbReference>
<dbReference type="Gene3D" id="3.40.50.1110">
    <property type="entry name" value="SGNH hydrolase"/>
    <property type="match status" value="1"/>
</dbReference>
<sequence length="400" mass="44779">MLALLLLAFISWSQWVSATILQNGQVRENPYPGQAVTIELDGNWRNYTRDAPEISYKGRWDSYYTSWWSVPGIKFAFTGEKLAIGFGQNTSDGVLVAYRLGGMNWQFSNVTADSTCQFIGPWTPGLNETDQAQNKTFELRVQITGISVTEGSKLVAVPNLKKSVEIIGDSLASGMHGTYEGLSGWAFGFAAGLGNVEYSITAYPGICLVDRECYNGSSRGMTYAWYYTSDVGVRAQTAYGDNPEPWNFTSQQSADLAVIDLGTNDARYPNEIPGDHFVSSYVELINTVHKVWPEAQVVLMSLWGNFERSRDTYIQRPMYQSAVQQVQAHFQKAGFVHYFDTRGILQHNDIAPLNHPTDIGHIKVASHLMQWVQLKLGWEFGTQGEEIQSGTTYWNNQSSY</sequence>
<feature type="domain" description="SGNH hydrolase-type esterase" evidence="2">
    <location>
        <begin position="167"/>
        <end position="361"/>
    </location>
</feature>
<reference evidence="3 4" key="1">
    <citation type="journal article" date="2018" name="Proc. Natl. Acad. Sci. U.S.A.">
        <title>Linking secondary metabolites to gene clusters through genome sequencing of six diverse Aspergillus species.</title>
        <authorList>
            <person name="Kaerboelling I."/>
            <person name="Vesth T.C."/>
            <person name="Frisvad J.C."/>
            <person name="Nybo J.L."/>
            <person name="Theobald S."/>
            <person name="Kuo A."/>
            <person name="Bowyer P."/>
            <person name="Matsuda Y."/>
            <person name="Mondo S."/>
            <person name="Lyhne E.K."/>
            <person name="Kogle M.E."/>
            <person name="Clum A."/>
            <person name="Lipzen A."/>
            <person name="Salamov A."/>
            <person name="Ngan C.Y."/>
            <person name="Daum C."/>
            <person name="Chiniquy J."/>
            <person name="Barry K."/>
            <person name="LaButti K."/>
            <person name="Haridas S."/>
            <person name="Simmons B.A."/>
            <person name="Magnuson J.K."/>
            <person name="Mortensen U.H."/>
            <person name="Larsen T.O."/>
            <person name="Grigoriev I.V."/>
            <person name="Baker S.E."/>
            <person name="Andersen M.R."/>
        </authorList>
    </citation>
    <scope>NUCLEOTIDE SEQUENCE [LARGE SCALE GENOMIC DNA]</scope>
    <source>
        <strain evidence="3 4">IBT 24754</strain>
    </source>
</reference>
<dbReference type="Pfam" id="PF13472">
    <property type="entry name" value="Lipase_GDSL_2"/>
    <property type="match status" value="1"/>
</dbReference>
<dbReference type="OrthoDB" id="426133at2759"/>